<evidence type="ECO:0000256" key="1">
    <source>
        <dbReference type="SAM" id="MobiDB-lite"/>
    </source>
</evidence>
<name>A0A844Y716_9SPHN</name>
<sequence>MGTRRAKMLEDKRLRDAARALVTADIENLKSDLAVKSPGARLADRLAEGASDVYDEALDVARDHKGALAAIAAAMILWFARNPVLATLFGDDWAEDPDAEYDAEEDYDEDWPHSEQVGR</sequence>
<keyword evidence="3" id="KW-1185">Reference proteome</keyword>
<gene>
    <name evidence="2" type="ORF">GRI47_04560</name>
</gene>
<dbReference type="EMBL" id="WTYD01000001">
    <property type="protein sequence ID" value="MXO53279.1"/>
    <property type="molecule type" value="Genomic_DNA"/>
</dbReference>
<protein>
    <submittedName>
        <fullName evidence="2">Uncharacterized protein</fullName>
    </submittedName>
</protein>
<accession>A0A844Y716</accession>
<proteinExistence type="predicted"/>
<organism evidence="2 3">
    <name type="scientific">Qipengyuania pelagi</name>
    <dbReference type="NCBI Taxonomy" id="994320"/>
    <lineage>
        <taxon>Bacteria</taxon>
        <taxon>Pseudomonadati</taxon>
        <taxon>Pseudomonadota</taxon>
        <taxon>Alphaproteobacteria</taxon>
        <taxon>Sphingomonadales</taxon>
        <taxon>Erythrobacteraceae</taxon>
        <taxon>Qipengyuania</taxon>
    </lineage>
</organism>
<evidence type="ECO:0000313" key="3">
    <source>
        <dbReference type="Proteomes" id="UP000430272"/>
    </source>
</evidence>
<dbReference type="RefSeq" id="WP_160660156.1">
    <property type="nucleotide sequence ID" value="NZ_BAABDV010000001.1"/>
</dbReference>
<dbReference type="AlphaFoldDB" id="A0A844Y716"/>
<reference evidence="2 3" key="1">
    <citation type="submission" date="2019-12" db="EMBL/GenBank/DDBJ databases">
        <title>Genomic-based taxomic classification of the family Erythrobacteraceae.</title>
        <authorList>
            <person name="Xu L."/>
        </authorList>
    </citation>
    <scope>NUCLEOTIDE SEQUENCE [LARGE SCALE GENOMIC DNA]</scope>
    <source>
        <strain evidence="2 3">JCM 17468</strain>
    </source>
</reference>
<dbReference type="OrthoDB" id="7433140at2"/>
<feature type="compositionally biased region" description="Acidic residues" evidence="1">
    <location>
        <begin position="99"/>
        <end position="109"/>
    </location>
</feature>
<dbReference type="Proteomes" id="UP000430272">
    <property type="component" value="Unassembled WGS sequence"/>
</dbReference>
<evidence type="ECO:0000313" key="2">
    <source>
        <dbReference type="EMBL" id="MXO53279.1"/>
    </source>
</evidence>
<feature type="region of interest" description="Disordered" evidence="1">
    <location>
        <begin position="99"/>
        <end position="119"/>
    </location>
</feature>
<feature type="compositionally biased region" description="Basic and acidic residues" evidence="1">
    <location>
        <begin position="110"/>
        <end position="119"/>
    </location>
</feature>
<comment type="caution">
    <text evidence="2">The sequence shown here is derived from an EMBL/GenBank/DDBJ whole genome shotgun (WGS) entry which is preliminary data.</text>
</comment>